<dbReference type="Proteomes" id="UP000492821">
    <property type="component" value="Unassembled WGS sequence"/>
</dbReference>
<feature type="domain" description="EGF-like" evidence="8">
    <location>
        <begin position="342"/>
        <end position="376"/>
    </location>
</feature>
<feature type="disulfide bond" evidence="4">
    <location>
        <begin position="345"/>
        <end position="355"/>
    </location>
</feature>
<keyword evidence="7" id="KW-0732">Signal</keyword>
<feature type="disulfide bond" evidence="4">
    <location>
        <begin position="366"/>
        <end position="375"/>
    </location>
</feature>
<feature type="signal peptide" evidence="7">
    <location>
        <begin position="1"/>
        <end position="21"/>
    </location>
</feature>
<dbReference type="SMART" id="SM00179">
    <property type="entry name" value="EGF_CA"/>
    <property type="match status" value="1"/>
</dbReference>
<dbReference type="InterPro" id="IPR001881">
    <property type="entry name" value="EGF-like_Ca-bd_dom"/>
</dbReference>
<dbReference type="InterPro" id="IPR000742">
    <property type="entry name" value="EGF"/>
</dbReference>
<keyword evidence="1 4" id="KW-0245">EGF-like domain</keyword>
<dbReference type="Gene3D" id="2.10.25.10">
    <property type="entry name" value="Laminin"/>
    <property type="match status" value="3"/>
</dbReference>
<dbReference type="PANTHER" id="PTHR24049">
    <property type="entry name" value="CRUMBS FAMILY MEMBER"/>
    <property type="match status" value="1"/>
</dbReference>
<feature type="chain" id="PRO_5028973027" evidence="7">
    <location>
        <begin position="22"/>
        <end position="836"/>
    </location>
</feature>
<dbReference type="Pfam" id="PF00008">
    <property type="entry name" value="EGF"/>
    <property type="match status" value="1"/>
</dbReference>
<dbReference type="WBParaSite" id="Pan_g19362.t1">
    <property type="protein sequence ID" value="Pan_g19362.t1"/>
    <property type="gene ID" value="Pan_g19362"/>
</dbReference>
<keyword evidence="6" id="KW-0472">Membrane</keyword>
<evidence type="ECO:0000259" key="8">
    <source>
        <dbReference type="PROSITE" id="PS50026"/>
    </source>
</evidence>
<dbReference type="PROSITE" id="PS50026">
    <property type="entry name" value="EGF_3"/>
    <property type="match status" value="3"/>
</dbReference>
<dbReference type="PROSITE" id="PS00022">
    <property type="entry name" value="EGF_1"/>
    <property type="match status" value="2"/>
</dbReference>
<keyword evidence="6" id="KW-0812">Transmembrane</keyword>
<feature type="compositionally biased region" description="Low complexity" evidence="5">
    <location>
        <begin position="540"/>
        <end position="556"/>
    </location>
</feature>
<feature type="region of interest" description="Disordered" evidence="5">
    <location>
        <begin position="568"/>
        <end position="686"/>
    </location>
</feature>
<protein>
    <submittedName>
        <fullName evidence="10">EGF-like domain-containing protein</fullName>
    </submittedName>
</protein>
<dbReference type="PROSITE" id="PS01186">
    <property type="entry name" value="EGF_2"/>
    <property type="match status" value="1"/>
</dbReference>
<evidence type="ECO:0000256" key="2">
    <source>
        <dbReference type="ARBA" id="ARBA00022737"/>
    </source>
</evidence>
<feature type="region of interest" description="Disordered" evidence="5">
    <location>
        <begin position="437"/>
        <end position="486"/>
    </location>
</feature>
<feature type="transmembrane region" description="Helical" evidence="6">
    <location>
        <begin position="771"/>
        <end position="799"/>
    </location>
</feature>
<dbReference type="AlphaFoldDB" id="A0A7E4VD07"/>
<feature type="compositionally biased region" description="Acidic residues" evidence="5">
    <location>
        <begin position="568"/>
        <end position="580"/>
    </location>
</feature>
<dbReference type="CDD" id="cd00054">
    <property type="entry name" value="EGF_CA"/>
    <property type="match status" value="2"/>
</dbReference>
<sequence>MILRYSNVLVLLINIFTLLRAQDAGGGGLFTSASISSASGEEEDTAHFSDIGKGRLSWIVEDQTTPWIGSYQFLGSSISHHTVLLSVVDSSTGRKLAECTASGSGNEDQTAWRRFVWTLNQHSLECNVSDSEPVIVPIEASEHPRSFSARIMAVKGPRCFKEVIVQNEQPTGCPPTLRRNTFSGHNFECGCPRSIIDRWTAFPTTEATNPGQLAGMTVGADGNVAFPLFTLGENSTEQMQMQGNAVAQAALTHVGTPITGANGGFTFTANACATHECLHNGTCVLDIHSQANCLCNDGFAGQHCEIDLCAQTPCHNGGQCSILNGSPVCHCPVGTVGANCEKVICPNECENGGICQFMNNVPVCRCADGFAGLNCNVRDPCRNASTCSIFGDEASCQTDPVSFGIISPILVEANYTCQCLDDNNVPTECLTLALARQSANAGRPPPPRTTTPAPTTTAAPTTVAVTTTPSTTTTTTPAPTTTTTTLAPTTTTITTTTTTTPVPVPQTTPEAVVETEEEENFEEVDRNHTPRGPPTFPLHSLATASPSSASVSAEVRTTAVPVAPVAVVEEEDEDEEEEEPAPVPVPAPIPTAPTTVEEEPEDEDNETEVPPTPAPAVQPDLFTILSATSTVVPPGTGDEDELEGDNGFESFTQIAQGPETAATPAPPIIPDEGDEDEEEHPSNEVVATTESTLWTVSTENLPGDHIRPNGGSNAVDSVEEEDREVPATPESVKPTIRPTEVVETEVGIEEGANGVQKPGETSKKTTNGASIVSWIIAIIAILVLLALIAAITVFVLRYLRRSRRLHGKYNPAREENAVASTYAMPMTTVSKQERLI</sequence>
<name>A0A7E4VD07_PANRE</name>
<evidence type="ECO:0000256" key="3">
    <source>
        <dbReference type="ARBA" id="ARBA00023157"/>
    </source>
</evidence>
<evidence type="ECO:0000313" key="10">
    <source>
        <dbReference type="WBParaSite" id="Pan_g19362.t1"/>
    </source>
</evidence>
<feature type="domain" description="EGF-like" evidence="8">
    <location>
        <begin position="305"/>
        <end position="341"/>
    </location>
</feature>
<feature type="region of interest" description="Disordered" evidence="5">
    <location>
        <begin position="699"/>
        <end position="732"/>
    </location>
</feature>
<feature type="region of interest" description="Disordered" evidence="5">
    <location>
        <begin position="516"/>
        <end position="556"/>
    </location>
</feature>
<dbReference type="SMART" id="SM00181">
    <property type="entry name" value="EGF"/>
    <property type="match status" value="3"/>
</dbReference>
<reference evidence="10" key="2">
    <citation type="submission" date="2020-10" db="UniProtKB">
        <authorList>
            <consortium name="WormBaseParasite"/>
        </authorList>
    </citation>
    <scope>IDENTIFICATION</scope>
</reference>
<dbReference type="GO" id="GO:0016020">
    <property type="term" value="C:membrane"/>
    <property type="evidence" value="ECO:0007669"/>
    <property type="project" value="UniProtKB-SubCell"/>
</dbReference>
<feature type="compositionally biased region" description="Acidic residues" evidence="5">
    <location>
        <begin position="637"/>
        <end position="646"/>
    </location>
</feature>
<keyword evidence="9" id="KW-1185">Reference proteome</keyword>
<feature type="disulfide bond" evidence="4">
    <location>
        <begin position="331"/>
        <end position="340"/>
    </location>
</feature>
<feature type="domain" description="EGF-like" evidence="8">
    <location>
        <begin position="268"/>
        <end position="302"/>
    </location>
</feature>
<evidence type="ECO:0000256" key="7">
    <source>
        <dbReference type="SAM" id="SignalP"/>
    </source>
</evidence>
<proteinExistence type="predicted"/>
<keyword evidence="3 4" id="KW-1015">Disulfide bond</keyword>
<evidence type="ECO:0000256" key="6">
    <source>
        <dbReference type="SAM" id="Phobius"/>
    </source>
</evidence>
<keyword evidence="6" id="KW-1133">Transmembrane helix</keyword>
<evidence type="ECO:0000256" key="5">
    <source>
        <dbReference type="SAM" id="MobiDB-lite"/>
    </source>
</evidence>
<dbReference type="GO" id="GO:0005509">
    <property type="term" value="F:calcium ion binding"/>
    <property type="evidence" value="ECO:0007669"/>
    <property type="project" value="InterPro"/>
</dbReference>
<accession>A0A7E4VD07</accession>
<reference evidence="9" key="1">
    <citation type="journal article" date="2013" name="Genetics">
        <title>The draft genome and transcriptome of Panagrellus redivivus are shaped by the harsh demands of a free-living lifestyle.</title>
        <authorList>
            <person name="Srinivasan J."/>
            <person name="Dillman A.R."/>
            <person name="Macchietto M.G."/>
            <person name="Heikkinen L."/>
            <person name="Lakso M."/>
            <person name="Fracchia K.M."/>
            <person name="Antoshechkin I."/>
            <person name="Mortazavi A."/>
            <person name="Wong G."/>
            <person name="Sternberg P.W."/>
        </authorList>
    </citation>
    <scope>NUCLEOTIDE SEQUENCE [LARGE SCALE GENOMIC DNA]</scope>
    <source>
        <strain evidence="9">MT8872</strain>
    </source>
</reference>
<dbReference type="InterPro" id="IPR051022">
    <property type="entry name" value="Notch_Cell-Fate_Det"/>
</dbReference>
<comment type="caution">
    <text evidence="4">Lacks conserved residue(s) required for the propagation of feature annotation.</text>
</comment>
<feature type="compositionally biased region" description="Pro residues" evidence="5">
    <location>
        <begin position="581"/>
        <end position="591"/>
    </location>
</feature>
<keyword evidence="2" id="KW-0677">Repeat</keyword>
<organism evidence="9 10">
    <name type="scientific">Panagrellus redivivus</name>
    <name type="common">Microworm</name>
    <dbReference type="NCBI Taxonomy" id="6233"/>
    <lineage>
        <taxon>Eukaryota</taxon>
        <taxon>Metazoa</taxon>
        <taxon>Ecdysozoa</taxon>
        <taxon>Nematoda</taxon>
        <taxon>Chromadorea</taxon>
        <taxon>Rhabditida</taxon>
        <taxon>Tylenchina</taxon>
        <taxon>Panagrolaimomorpha</taxon>
        <taxon>Panagrolaimoidea</taxon>
        <taxon>Panagrolaimidae</taxon>
        <taxon>Panagrellus</taxon>
    </lineage>
</organism>
<evidence type="ECO:0000313" key="9">
    <source>
        <dbReference type="Proteomes" id="UP000492821"/>
    </source>
</evidence>
<feature type="compositionally biased region" description="Acidic residues" evidence="5">
    <location>
        <begin position="596"/>
        <end position="607"/>
    </location>
</feature>
<feature type="compositionally biased region" description="Low complexity" evidence="5">
    <location>
        <begin position="450"/>
        <end position="486"/>
    </location>
</feature>
<evidence type="ECO:0000256" key="1">
    <source>
        <dbReference type="ARBA" id="ARBA00022536"/>
    </source>
</evidence>
<evidence type="ECO:0000256" key="4">
    <source>
        <dbReference type="PROSITE-ProRule" id="PRU00076"/>
    </source>
</evidence>
<dbReference type="SUPFAM" id="SSF57196">
    <property type="entry name" value="EGF/Laminin"/>
    <property type="match status" value="3"/>
</dbReference>